<evidence type="ECO:0000313" key="3">
    <source>
        <dbReference type="Proteomes" id="UP000027135"/>
    </source>
</evidence>
<dbReference type="eggNOG" id="KOG2406">
    <property type="taxonomic scope" value="Eukaryota"/>
</dbReference>
<dbReference type="STRING" id="136037.A0A067R8C4"/>
<sequence>MYMTHVFDDSFFCLRMAGVLESLREEDFVQYYLFPLEIEDIINANEEIHREVKVTLSYVLSIVRKYSENYIWHKDSFSVTPVTAPLLSLYSEQNCKGPLPQHFYGSSHYGDNIEDEWFIVYLLLQLTKEIDGLVARVVDSDGEFLLIEAADYLPDWANPETCEQRVYLYQGAVHIVPMEQENGQNSDFLSVVDAIFQVRKQPQKTIASQAIQDAVQARIGGYPGKIVELLHRTNAYVPVGVAALLKEKPNLISPAVLAFCNRDPIDMKVCRAMRYFPPENRIMTSVVFTKCLYAMLTHHKFNPDRRTGWNMPPSNSSDFKAHNLGMKLACGFEILVAQAKPTSQGDKKTQNPVDLDGDHGWSQYLNNLRKTGYFKDLLEGSKDYQSLIAKAEEYYISHRNSMHCEHSTGQEILTLLGSIENDIAEFKKAENGLPPPDDEKWLELCPKDLDAMLEERYGPKKFVATNSNSNPSNVSAQLAKFMDHMSGVDGAEYPGTQEKSSETETPPLRPKRGIKKGKGVSFAAEVRNREEGTSSPSSENRISFDQEAFSCAVQNILDFVIPEDSWDLESDGSGMSSYEDEMEMDLDQLKPGKEKKGKEPEFELKQYMDQMDRELASTSMGQSFEKASNSKDKGKRPVNSSISTEGDTFEDIEAFDPVDIDMNALKNILESYQSQMGGPGPASNMLGPMGIRLESEPQTPKPGNS</sequence>
<feature type="region of interest" description="Disordered" evidence="1">
    <location>
        <begin position="612"/>
        <end position="650"/>
    </location>
</feature>
<protein>
    <submittedName>
        <fullName evidence="2">SGT1-like protein ecdysoneless</fullName>
    </submittedName>
</protein>
<evidence type="ECO:0000256" key="1">
    <source>
        <dbReference type="SAM" id="MobiDB-lite"/>
    </source>
</evidence>
<dbReference type="InParanoid" id="A0A067R8C4"/>
<reference evidence="2 3" key="1">
    <citation type="journal article" date="2014" name="Nat. Commun.">
        <title>Molecular traces of alternative social organization in a termite genome.</title>
        <authorList>
            <person name="Terrapon N."/>
            <person name="Li C."/>
            <person name="Robertson H.M."/>
            <person name="Ji L."/>
            <person name="Meng X."/>
            <person name="Booth W."/>
            <person name="Chen Z."/>
            <person name="Childers C.P."/>
            <person name="Glastad K.M."/>
            <person name="Gokhale K."/>
            <person name="Gowin J."/>
            <person name="Gronenberg W."/>
            <person name="Hermansen R.A."/>
            <person name="Hu H."/>
            <person name="Hunt B.G."/>
            <person name="Huylmans A.K."/>
            <person name="Khalil S.M."/>
            <person name="Mitchell R.D."/>
            <person name="Munoz-Torres M.C."/>
            <person name="Mustard J.A."/>
            <person name="Pan H."/>
            <person name="Reese J.T."/>
            <person name="Scharf M.E."/>
            <person name="Sun F."/>
            <person name="Vogel H."/>
            <person name="Xiao J."/>
            <person name="Yang W."/>
            <person name="Yang Z."/>
            <person name="Yang Z."/>
            <person name="Zhou J."/>
            <person name="Zhu J."/>
            <person name="Brent C.S."/>
            <person name="Elsik C.G."/>
            <person name="Goodisman M.A."/>
            <person name="Liberles D.A."/>
            <person name="Roe R.M."/>
            <person name="Vargo E.L."/>
            <person name="Vilcinskas A."/>
            <person name="Wang J."/>
            <person name="Bornberg-Bauer E."/>
            <person name="Korb J."/>
            <person name="Zhang G."/>
            <person name="Liebig J."/>
        </authorList>
    </citation>
    <scope>NUCLEOTIDE SEQUENCE [LARGE SCALE GENOMIC DNA]</scope>
    <source>
        <tissue evidence="2">Whole organism</tissue>
    </source>
</reference>
<accession>A0A067R8C4</accession>
<dbReference type="Proteomes" id="UP000027135">
    <property type="component" value="Unassembled WGS sequence"/>
</dbReference>
<feature type="compositionally biased region" description="Polar residues" evidence="1">
    <location>
        <begin position="616"/>
        <end position="627"/>
    </location>
</feature>
<feature type="compositionally biased region" description="Basic residues" evidence="1">
    <location>
        <begin position="509"/>
        <end position="518"/>
    </location>
</feature>
<feature type="compositionally biased region" description="Polar residues" evidence="1">
    <location>
        <begin position="696"/>
        <end position="705"/>
    </location>
</feature>
<dbReference type="InterPro" id="IPR010770">
    <property type="entry name" value="Ecd"/>
</dbReference>
<feature type="region of interest" description="Disordered" evidence="1">
    <location>
        <begin position="488"/>
        <end position="518"/>
    </location>
</feature>
<dbReference type="FunCoup" id="A0A067R8C4">
    <property type="interactions" value="2361"/>
</dbReference>
<dbReference type="PANTHER" id="PTHR13060:SF0">
    <property type="entry name" value="PROTEIN ECDYSONELESS HOMOLOG"/>
    <property type="match status" value="1"/>
</dbReference>
<dbReference type="GO" id="GO:0005634">
    <property type="term" value="C:nucleus"/>
    <property type="evidence" value="ECO:0007669"/>
    <property type="project" value="TreeGrafter"/>
</dbReference>
<feature type="region of interest" description="Disordered" evidence="1">
    <location>
        <begin position="675"/>
        <end position="705"/>
    </location>
</feature>
<dbReference type="EMBL" id="KK852815">
    <property type="protein sequence ID" value="KDR15813.1"/>
    <property type="molecule type" value="Genomic_DNA"/>
</dbReference>
<name>A0A067R8C4_ZOONE</name>
<gene>
    <name evidence="2" type="ORF">L798_10438</name>
</gene>
<keyword evidence="3" id="KW-1185">Reference proteome</keyword>
<organism evidence="2 3">
    <name type="scientific">Zootermopsis nevadensis</name>
    <name type="common">Dampwood termite</name>
    <dbReference type="NCBI Taxonomy" id="136037"/>
    <lineage>
        <taxon>Eukaryota</taxon>
        <taxon>Metazoa</taxon>
        <taxon>Ecdysozoa</taxon>
        <taxon>Arthropoda</taxon>
        <taxon>Hexapoda</taxon>
        <taxon>Insecta</taxon>
        <taxon>Pterygota</taxon>
        <taxon>Neoptera</taxon>
        <taxon>Polyneoptera</taxon>
        <taxon>Dictyoptera</taxon>
        <taxon>Blattodea</taxon>
        <taxon>Blattoidea</taxon>
        <taxon>Termitoidae</taxon>
        <taxon>Termopsidae</taxon>
        <taxon>Zootermopsis</taxon>
    </lineage>
</organism>
<dbReference type="Pfam" id="PF07093">
    <property type="entry name" value="SGT1"/>
    <property type="match status" value="1"/>
</dbReference>
<dbReference type="AlphaFoldDB" id="A0A067R8C4"/>
<proteinExistence type="predicted"/>
<dbReference type="PANTHER" id="PTHR13060">
    <property type="entry name" value="SGT1 PROTEIN HSGT1 SUPPRESSOR OF GCR2"/>
    <property type="match status" value="1"/>
</dbReference>
<dbReference type="OMA" id="TKDYIWQ"/>
<evidence type="ECO:0000313" key="2">
    <source>
        <dbReference type="EMBL" id="KDR15813.1"/>
    </source>
</evidence>